<dbReference type="EMBL" id="CP045562">
    <property type="protein sequence ID" value="QFX93022.1"/>
    <property type="molecule type" value="Genomic_DNA"/>
</dbReference>
<dbReference type="GO" id="GO:0006352">
    <property type="term" value="P:DNA-templated transcription initiation"/>
    <property type="evidence" value="ECO:0007669"/>
    <property type="project" value="InterPro"/>
</dbReference>
<evidence type="ECO:0000313" key="2">
    <source>
        <dbReference type="Proteomes" id="UP000327194"/>
    </source>
</evidence>
<protein>
    <submittedName>
        <fullName evidence="1">Sigma-70 family RNA polymerase sigma factor</fullName>
    </submittedName>
</protein>
<reference evidence="1 2" key="1">
    <citation type="submission" date="2019-10" db="EMBL/GenBank/DDBJ databases">
        <title>Genome sequencing of Lactobacillus fructivorans.</title>
        <authorList>
            <person name="Kim K."/>
        </authorList>
    </citation>
    <scope>NUCLEOTIDE SEQUENCE [LARGE SCALE GENOMIC DNA]</scope>
    <source>
        <strain evidence="1 2">LF543</strain>
    </source>
</reference>
<dbReference type="InterPro" id="IPR013325">
    <property type="entry name" value="RNA_pol_sigma_r2"/>
</dbReference>
<organism evidence="1 2">
    <name type="scientific">Fructilactobacillus fructivorans</name>
    <dbReference type="NCBI Taxonomy" id="1614"/>
    <lineage>
        <taxon>Bacteria</taxon>
        <taxon>Bacillati</taxon>
        <taxon>Bacillota</taxon>
        <taxon>Bacilli</taxon>
        <taxon>Lactobacillales</taxon>
        <taxon>Lactobacillaceae</taxon>
        <taxon>Fructilactobacillus</taxon>
    </lineage>
</organism>
<evidence type="ECO:0000313" key="1">
    <source>
        <dbReference type="EMBL" id="QFX93022.1"/>
    </source>
</evidence>
<proteinExistence type="predicted"/>
<accession>A0AAE6P289</accession>
<dbReference type="GO" id="GO:0003700">
    <property type="term" value="F:DNA-binding transcription factor activity"/>
    <property type="evidence" value="ECO:0007669"/>
    <property type="project" value="InterPro"/>
</dbReference>
<dbReference type="AlphaFoldDB" id="A0AAE6P289"/>
<dbReference type="Proteomes" id="UP000327194">
    <property type="component" value="Chromosome"/>
</dbReference>
<dbReference type="SUPFAM" id="SSF88946">
    <property type="entry name" value="Sigma2 domain of RNA polymerase sigma factors"/>
    <property type="match status" value="1"/>
</dbReference>
<gene>
    <name evidence="1" type="ORF">LF543_05460</name>
</gene>
<dbReference type="KEGG" id="lfv:LF543_05460"/>
<sequence length="196" mass="23269">MQLVNKENGRAKELKLIEDAKWNDADFIKLFEKYAPIYLKLWNDFYVSDMELSDWKQEAAIVLHRTIIRYDASRNVTLGSYYKTNLKNRLYDILRRKRAQKRLPDSKKASFSAYSQFYSDTIADVHAANPERVLSIYENLQILMKKSSVVERLVVIKSLENLTFEKMANLSDENMMRLKNAMARCRRKYHEINRID</sequence>
<name>A0AAE6P289_9LACO</name>